<dbReference type="GO" id="GO:0071375">
    <property type="term" value="P:cellular response to peptide hormone stimulus"/>
    <property type="evidence" value="ECO:0007669"/>
    <property type="project" value="TreeGrafter"/>
</dbReference>
<evidence type="ECO:0000256" key="3">
    <source>
        <dbReference type="ARBA" id="ARBA00022617"/>
    </source>
</evidence>
<accession>M3XKF7</accession>
<dbReference type="GO" id="GO:0008203">
    <property type="term" value="P:cholesterol metabolic process"/>
    <property type="evidence" value="ECO:0007669"/>
    <property type="project" value="TreeGrafter"/>
</dbReference>
<keyword evidence="7 9" id="KW-0503">Monooxygenase</keyword>
<dbReference type="PROSITE" id="PS00086">
    <property type="entry name" value="CYTOCHROME_P450"/>
    <property type="match status" value="1"/>
</dbReference>
<dbReference type="GO" id="GO:0006704">
    <property type="term" value="P:glucocorticoid biosynthetic process"/>
    <property type="evidence" value="ECO:0007669"/>
    <property type="project" value="TreeGrafter"/>
</dbReference>
<dbReference type="EMBL" id="AFYH01146136">
    <property type="status" value="NOT_ANNOTATED_CDS"/>
    <property type="molecule type" value="Genomic_DNA"/>
</dbReference>
<proteinExistence type="inferred from homology"/>
<protein>
    <submittedName>
        <fullName evidence="10">Cytochrome P450 family 27 subfamily A member 3</fullName>
    </submittedName>
</protein>
<keyword evidence="6 8" id="KW-0408">Iron</keyword>
<dbReference type="HOGENOM" id="CLU_001570_28_3_1"/>
<comment type="cofactor">
    <cofactor evidence="1 8">
        <name>heme</name>
        <dbReference type="ChEBI" id="CHEBI:30413"/>
    </cofactor>
</comment>
<reference evidence="11" key="1">
    <citation type="submission" date="2011-08" db="EMBL/GenBank/DDBJ databases">
        <title>The draft genome of Latimeria chalumnae.</title>
        <authorList>
            <person name="Di Palma F."/>
            <person name="Alfoldi J."/>
            <person name="Johnson J."/>
            <person name="Berlin A."/>
            <person name="Gnerre S."/>
            <person name="Jaffe D."/>
            <person name="MacCallum I."/>
            <person name="Young S."/>
            <person name="Walker B.J."/>
            <person name="Lander E."/>
            <person name="Lindblad-Toh K."/>
        </authorList>
    </citation>
    <scope>NUCLEOTIDE SEQUENCE [LARGE SCALE GENOMIC DNA]</scope>
    <source>
        <strain evidence="11">Wild caught</strain>
    </source>
</reference>
<dbReference type="GeneTree" id="ENSGT00950000182905"/>
<dbReference type="GO" id="GO:0004497">
    <property type="term" value="F:monooxygenase activity"/>
    <property type="evidence" value="ECO:0007669"/>
    <property type="project" value="UniProtKB-KW"/>
</dbReference>
<reference evidence="10" key="2">
    <citation type="submission" date="2025-08" db="UniProtKB">
        <authorList>
            <consortium name="Ensembl"/>
        </authorList>
    </citation>
    <scope>IDENTIFICATION</scope>
</reference>
<keyword evidence="3 8" id="KW-0349">Heme</keyword>
<dbReference type="SUPFAM" id="SSF48264">
    <property type="entry name" value="Cytochrome P450"/>
    <property type="match status" value="1"/>
</dbReference>
<evidence type="ECO:0000256" key="5">
    <source>
        <dbReference type="ARBA" id="ARBA00023002"/>
    </source>
</evidence>
<reference evidence="10" key="3">
    <citation type="submission" date="2025-09" db="UniProtKB">
        <authorList>
            <consortium name="Ensembl"/>
        </authorList>
    </citation>
    <scope>IDENTIFICATION</scope>
</reference>
<dbReference type="Bgee" id="ENSLACG00000022525">
    <property type="expression patterns" value="Expressed in chordate pharynx and 4 other cell types or tissues"/>
</dbReference>
<dbReference type="Gene3D" id="1.10.630.10">
    <property type="entry name" value="Cytochrome P450"/>
    <property type="match status" value="1"/>
</dbReference>
<dbReference type="InterPro" id="IPR050479">
    <property type="entry name" value="CYP11_CYP27_families"/>
</dbReference>
<dbReference type="GO" id="GO:0016705">
    <property type="term" value="F:oxidoreductase activity, acting on paired donors, with incorporation or reduction of molecular oxygen"/>
    <property type="evidence" value="ECO:0007669"/>
    <property type="project" value="InterPro"/>
</dbReference>
<evidence type="ECO:0000256" key="7">
    <source>
        <dbReference type="ARBA" id="ARBA00023033"/>
    </source>
</evidence>
<organism evidence="10 11">
    <name type="scientific">Latimeria chalumnae</name>
    <name type="common">Coelacanth</name>
    <dbReference type="NCBI Taxonomy" id="7897"/>
    <lineage>
        <taxon>Eukaryota</taxon>
        <taxon>Metazoa</taxon>
        <taxon>Chordata</taxon>
        <taxon>Craniata</taxon>
        <taxon>Vertebrata</taxon>
        <taxon>Euteleostomi</taxon>
        <taxon>Coelacanthiformes</taxon>
        <taxon>Coelacanthidae</taxon>
        <taxon>Latimeria</taxon>
    </lineage>
</organism>
<dbReference type="Pfam" id="PF00067">
    <property type="entry name" value="p450"/>
    <property type="match status" value="1"/>
</dbReference>
<dbReference type="GO" id="GO:0005743">
    <property type="term" value="C:mitochondrial inner membrane"/>
    <property type="evidence" value="ECO:0007669"/>
    <property type="project" value="TreeGrafter"/>
</dbReference>
<evidence type="ECO:0000256" key="4">
    <source>
        <dbReference type="ARBA" id="ARBA00022723"/>
    </source>
</evidence>
<evidence type="ECO:0000256" key="6">
    <source>
        <dbReference type="ARBA" id="ARBA00023004"/>
    </source>
</evidence>
<dbReference type="Proteomes" id="UP000008672">
    <property type="component" value="Unassembled WGS sequence"/>
</dbReference>
<evidence type="ECO:0000313" key="11">
    <source>
        <dbReference type="Proteomes" id="UP000008672"/>
    </source>
</evidence>
<dbReference type="InterPro" id="IPR017972">
    <property type="entry name" value="Cyt_P450_CS"/>
</dbReference>
<dbReference type="EMBL" id="AFYH01146133">
    <property type="status" value="NOT_ANNOTATED_CDS"/>
    <property type="molecule type" value="Genomic_DNA"/>
</dbReference>
<dbReference type="InterPro" id="IPR002401">
    <property type="entry name" value="Cyt_P450_E_grp-I"/>
</dbReference>
<dbReference type="AlphaFoldDB" id="M3XKF7"/>
<evidence type="ECO:0000256" key="2">
    <source>
        <dbReference type="ARBA" id="ARBA00010617"/>
    </source>
</evidence>
<keyword evidence="4 8" id="KW-0479">Metal-binding</keyword>
<dbReference type="PANTHER" id="PTHR24279:SF123">
    <property type="entry name" value="CYTOCHROME P450 FAMILY 27 SUBFAMILY A MEMBER 1"/>
    <property type="match status" value="1"/>
</dbReference>
<dbReference type="GO" id="GO:0006700">
    <property type="term" value="P:C21-steroid hormone biosynthetic process"/>
    <property type="evidence" value="ECO:0007669"/>
    <property type="project" value="TreeGrafter"/>
</dbReference>
<dbReference type="Ensembl" id="ENSLACT00000025159.1">
    <property type="protein sequence ID" value="ENSLACP00000023213.1"/>
    <property type="gene ID" value="ENSLACG00000022525.1"/>
</dbReference>
<evidence type="ECO:0000256" key="1">
    <source>
        <dbReference type="ARBA" id="ARBA00001971"/>
    </source>
</evidence>
<dbReference type="PRINTS" id="PR00385">
    <property type="entry name" value="P450"/>
</dbReference>
<dbReference type="EMBL" id="AFYH01146132">
    <property type="status" value="NOT_ANNOTATED_CDS"/>
    <property type="molecule type" value="Genomic_DNA"/>
</dbReference>
<dbReference type="GO" id="GO:0020037">
    <property type="term" value="F:heme binding"/>
    <property type="evidence" value="ECO:0007669"/>
    <property type="project" value="InterPro"/>
</dbReference>
<dbReference type="EMBL" id="AFYH01146131">
    <property type="status" value="NOT_ANNOTATED_CDS"/>
    <property type="molecule type" value="Genomic_DNA"/>
</dbReference>
<dbReference type="PANTHER" id="PTHR24279">
    <property type="entry name" value="CYTOCHROME P450"/>
    <property type="match status" value="1"/>
</dbReference>
<dbReference type="InParanoid" id="M3XKF7"/>
<dbReference type="InterPro" id="IPR001128">
    <property type="entry name" value="Cyt_P450"/>
</dbReference>
<dbReference type="OMA" id="CMSEVIP"/>
<dbReference type="EMBL" id="AFYH01146138">
    <property type="status" value="NOT_ANNOTATED_CDS"/>
    <property type="molecule type" value="Genomic_DNA"/>
</dbReference>
<dbReference type="eggNOG" id="KOG0159">
    <property type="taxonomic scope" value="Eukaryota"/>
</dbReference>
<comment type="similarity">
    <text evidence="2 9">Belongs to the cytochrome P450 family.</text>
</comment>
<dbReference type="EMBL" id="AFYH01146134">
    <property type="status" value="NOT_ANNOTATED_CDS"/>
    <property type="molecule type" value="Genomic_DNA"/>
</dbReference>
<keyword evidence="11" id="KW-1185">Reference proteome</keyword>
<dbReference type="GO" id="GO:0042359">
    <property type="term" value="P:vitamin D metabolic process"/>
    <property type="evidence" value="ECO:0007669"/>
    <property type="project" value="UniProtKB-ARBA"/>
</dbReference>
<dbReference type="PRINTS" id="PR00463">
    <property type="entry name" value="EP450I"/>
</dbReference>
<dbReference type="InterPro" id="IPR036396">
    <property type="entry name" value="Cyt_P450_sf"/>
</dbReference>
<dbReference type="STRING" id="7897.ENSLACP00000023213"/>
<dbReference type="EMBL" id="AFYH01146137">
    <property type="status" value="NOT_ANNOTATED_CDS"/>
    <property type="molecule type" value="Genomic_DNA"/>
</dbReference>
<dbReference type="GO" id="GO:0034650">
    <property type="term" value="P:cortisol metabolic process"/>
    <property type="evidence" value="ECO:0007669"/>
    <property type="project" value="TreeGrafter"/>
</dbReference>
<name>M3XKF7_LATCH</name>
<dbReference type="FunFam" id="1.10.630.10:FF:000006">
    <property type="entry name" value="Cytochrome P450 302a1, mitochondrial"/>
    <property type="match status" value="1"/>
</dbReference>
<evidence type="ECO:0000256" key="8">
    <source>
        <dbReference type="PIRSR" id="PIRSR602401-1"/>
    </source>
</evidence>
<feature type="binding site" description="axial binding residue" evidence="8">
    <location>
        <position position="470"/>
    </location>
    <ligand>
        <name>heme</name>
        <dbReference type="ChEBI" id="CHEBI:30413"/>
    </ligand>
    <ligandPart>
        <name>Fe</name>
        <dbReference type="ChEBI" id="CHEBI:18248"/>
    </ligandPart>
</feature>
<keyword evidence="5 9" id="KW-0560">Oxidoreductase</keyword>
<sequence length="555" mass="62980">MLAKCLLRCMLSRSGLREDRAVCCAVSASFLAGSESRRRWSTECPAGLNNKTLKTMADLPGPSFLTSLYWLFVKGYMDKTHAMQIEHKKIYGPIWKSKYGPLALVNVASADLIEQVIRQEGKYPIRTDMPHWREYRRLRSHAYGPLSELGSEWHRIRSALNPKMLKPKEVSLYAPAINKVVTEFISKVYWLREKDGSGVLVKDLANELYKFAFEGICTVLFETRMGCLEEKVPEDTQKFISAVGEMFRLSYIVMLFPKPTWPYLPIWKTFVACWDHLFKVAKVFIDKKMAAIQENVKKGEPVEGEYLTHLLASQKLSVTEIYSSITELLLGGVDTTSNTISWALYHLAQDPVSQNKLYEEVTAISPGKQIPTVEEIGKMIFLKAVIKETLRLYPVVPGNARVPSEKEVVVGGYLIPKKTLFHLCHFAASHDENDFPDPFAFQPERWMRGNEKWKHHPFSSIPFGFGVRACVGRRVAELEMYCTLSRVRTRAMGGGDKTHRCKSHGGDVGDMSPTTFRMGGTCGGDTWGIIPHKSKHTFRQSRAEHFFDSVFNLAT</sequence>
<dbReference type="GO" id="GO:0005506">
    <property type="term" value="F:iron ion binding"/>
    <property type="evidence" value="ECO:0007669"/>
    <property type="project" value="InterPro"/>
</dbReference>
<dbReference type="EMBL" id="AFYH01146135">
    <property type="status" value="NOT_ANNOTATED_CDS"/>
    <property type="molecule type" value="Genomic_DNA"/>
</dbReference>
<evidence type="ECO:0000256" key="9">
    <source>
        <dbReference type="RuleBase" id="RU000461"/>
    </source>
</evidence>
<evidence type="ECO:0000313" key="10">
    <source>
        <dbReference type="Ensembl" id="ENSLACP00000023213.1"/>
    </source>
</evidence>
<gene>
    <name evidence="10" type="primary">SI:DKEY-91I10.3</name>
</gene>